<dbReference type="CDD" id="cd05311">
    <property type="entry name" value="NAD_bind_2_malic_enz"/>
    <property type="match status" value="1"/>
</dbReference>
<dbReference type="GO" id="GO:0046872">
    <property type="term" value="F:metal ion binding"/>
    <property type="evidence" value="ECO:0007669"/>
    <property type="project" value="UniProtKB-KW"/>
</dbReference>
<dbReference type="InterPro" id="IPR036291">
    <property type="entry name" value="NAD(P)-bd_dom_sf"/>
</dbReference>
<evidence type="ECO:0000256" key="3">
    <source>
        <dbReference type="RuleBase" id="RU003427"/>
    </source>
</evidence>
<keyword evidence="2" id="KW-0560">Oxidoreductase</keyword>
<evidence type="ECO:0000313" key="8">
    <source>
        <dbReference type="Proteomes" id="UP000236520"/>
    </source>
</evidence>
<dbReference type="FunFam" id="3.40.50.10380:FF:000003">
    <property type="entry name" value="NADP-dependent malic enzyme"/>
    <property type="match status" value="1"/>
</dbReference>
<dbReference type="GO" id="GO:0051287">
    <property type="term" value="F:NAD binding"/>
    <property type="evidence" value="ECO:0007669"/>
    <property type="project" value="InterPro"/>
</dbReference>
<keyword evidence="3" id="KW-0479">Metal-binding</keyword>
<feature type="domain" description="Malic enzyme NAD-binding" evidence="5">
    <location>
        <begin position="245"/>
        <end position="467"/>
    </location>
</feature>
<sequence>MEIKVGRKTTPPTPGYSITMRVEAPPESAMASAIAEAIGEAGGALTALDVAERRADRMVVDATCDARDADHAEQIGKAVAAVPGVTVLEVGDRTFLVHLGGKLEVTPKVQLKHRDDLSRAYTPGVARVCTAIAENPADARRLTIKRNTVAVVTDGSAVLGLGNIGPEAALPVMEGKAALFKQFADVDAWPVCLDTQDTDEIVSVVKALAPVYGGINLEDISAPRCFEIEARLREALDIPVFHDDQHGTAIVVLAALTNALRVVGKRIEDITIVVSGVGAAGHAIIHLLHEQGVGEIIGCDRRGVLDPEQAGMDDFRRWIADNTNRSGRRGTLREALVGADVFIGVSAPNLLTEEDIAAMDEGAIVFALANPDPEVDPAAAGRHAAVVATGRSDYPNQINNVLAFPGFFRGLLDAGVSDITGEMMTAAARAIAAAVPPRQLSADSIIPSVFDSSVAPAVAAAVREAAAAHTTAQDQDPDRAERPGENNA</sequence>
<dbReference type="SUPFAM" id="SSF53223">
    <property type="entry name" value="Aminoacid dehydrogenase-like, N-terminal domain"/>
    <property type="match status" value="1"/>
</dbReference>
<accession>A0A2J7Z1S5</accession>
<evidence type="ECO:0000256" key="4">
    <source>
        <dbReference type="SAM" id="MobiDB-lite"/>
    </source>
</evidence>
<evidence type="ECO:0000256" key="2">
    <source>
        <dbReference type="ARBA" id="ARBA00023002"/>
    </source>
</evidence>
<organism evidence="7 8">
    <name type="scientific">Streptomyces malaysiensis</name>
    <dbReference type="NCBI Taxonomy" id="92644"/>
    <lineage>
        <taxon>Bacteria</taxon>
        <taxon>Bacillati</taxon>
        <taxon>Actinomycetota</taxon>
        <taxon>Actinomycetes</taxon>
        <taxon>Kitasatosporales</taxon>
        <taxon>Streptomycetaceae</taxon>
        <taxon>Streptomyces</taxon>
        <taxon>Streptomyces violaceusniger group</taxon>
    </lineage>
</organism>
<dbReference type="Pfam" id="PF03949">
    <property type="entry name" value="Malic_M"/>
    <property type="match status" value="1"/>
</dbReference>
<dbReference type="PANTHER" id="PTHR43237">
    <property type="entry name" value="NADP-DEPENDENT MALIC ENZYME"/>
    <property type="match status" value="1"/>
</dbReference>
<dbReference type="Pfam" id="PF00390">
    <property type="entry name" value="malic"/>
    <property type="match status" value="1"/>
</dbReference>
<dbReference type="InterPro" id="IPR012301">
    <property type="entry name" value="Malic_N_dom"/>
</dbReference>
<dbReference type="GO" id="GO:0004470">
    <property type="term" value="F:malic enzyme activity"/>
    <property type="evidence" value="ECO:0007669"/>
    <property type="project" value="InterPro"/>
</dbReference>
<comment type="similarity">
    <text evidence="1 3">Belongs to the malic enzymes family.</text>
</comment>
<dbReference type="GO" id="GO:0016616">
    <property type="term" value="F:oxidoreductase activity, acting on the CH-OH group of donors, NAD or NADP as acceptor"/>
    <property type="evidence" value="ECO:0007669"/>
    <property type="project" value="InterPro"/>
</dbReference>
<dbReference type="EMBL" id="LJIW01000001">
    <property type="protein sequence ID" value="PNG94225.1"/>
    <property type="molecule type" value="Genomic_DNA"/>
</dbReference>
<protein>
    <submittedName>
        <fullName evidence="7">NAD-dependent malic enzyme</fullName>
    </submittedName>
</protein>
<dbReference type="AlphaFoldDB" id="A0A2J7Z1S5"/>
<dbReference type="RefSeq" id="WP_102933082.1">
    <property type="nucleotide sequence ID" value="NZ_LJIW01000001.1"/>
</dbReference>
<dbReference type="Gene3D" id="3.40.50.10380">
    <property type="entry name" value="Malic enzyme, N-terminal domain"/>
    <property type="match status" value="1"/>
</dbReference>
<comment type="caution">
    <text evidence="7">The sequence shown here is derived from an EMBL/GenBank/DDBJ whole genome shotgun (WGS) entry which is preliminary data.</text>
</comment>
<gene>
    <name evidence="7" type="ORF">SMF913_10250</name>
</gene>
<reference evidence="7 8" key="1">
    <citation type="submission" date="2015-09" db="EMBL/GenBank/DDBJ databases">
        <title>Genome sequence, genome mining and natural product profiling of a biocontrol bacterium Streptomyces malaysiensis F913.</title>
        <authorList>
            <person name="Xu Y."/>
            <person name="Wei J."/>
            <person name="Xie J."/>
            <person name="Li T."/>
            <person name="Zhou Z."/>
        </authorList>
    </citation>
    <scope>NUCLEOTIDE SEQUENCE [LARGE SCALE GENOMIC DNA]</scope>
    <source>
        <strain evidence="7 8">F913</strain>
    </source>
</reference>
<dbReference type="Proteomes" id="UP000236520">
    <property type="component" value="Unassembled WGS sequence"/>
</dbReference>
<dbReference type="SUPFAM" id="SSF51735">
    <property type="entry name" value="NAD(P)-binding Rossmann-fold domains"/>
    <property type="match status" value="1"/>
</dbReference>
<dbReference type="InterPro" id="IPR012302">
    <property type="entry name" value="Malic_NAD-bd"/>
</dbReference>
<dbReference type="InterPro" id="IPR045213">
    <property type="entry name" value="Malic_NAD-bd_bact_type"/>
</dbReference>
<name>A0A2J7Z1S5_STRMQ</name>
<evidence type="ECO:0000259" key="6">
    <source>
        <dbReference type="SMART" id="SM01274"/>
    </source>
</evidence>
<feature type="compositionally biased region" description="Basic and acidic residues" evidence="4">
    <location>
        <begin position="476"/>
        <end position="488"/>
    </location>
</feature>
<dbReference type="SMART" id="SM00919">
    <property type="entry name" value="Malic_M"/>
    <property type="match status" value="1"/>
</dbReference>
<evidence type="ECO:0000313" key="7">
    <source>
        <dbReference type="EMBL" id="PNG94225.1"/>
    </source>
</evidence>
<dbReference type="InterPro" id="IPR051674">
    <property type="entry name" value="Malate_Decarboxylase"/>
</dbReference>
<evidence type="ECO:0000259" key="5">
    <source>
        <dbReference type="SMART" id="SM00919"/>
    </source>
</evidence>
<evidence type="ECO:0000256" key="1">
    <source>
        <dbReference type="ARBA" id="ARBA00008785"/>
    </source>
</evidence>
<keyword evidence="8" id="KW-1185">Reference proteome</keyword>
<dbReference type="Gene3D" id="3.40.50.720">
    <property type="entry name" value="NAD(P)-binding Rossmann-like Domain"/>
    <property type="match status" value="1"/>
</dbReference>
<dbReference type="InterPro" id="IPR046346">
    <property type="entry name" value="Aminoacid_DH-like_N_sf"/>
</dbReference>
<feature type="domain" description="Malic enzyme N-terminal" evidence="6">
    <location>
        <begin position="100"/>
        <end position="233"/>
    </location>
</feature>
<dbReference type="SMART" id="SM01274">
    <property type="entry name" value="malic"/>
    <property type="match status" value="1"/>
</dbReference>
<proteinExistence type="inferred from homology"/>
<feature type="region of interest" description="Disordered" evidence="4">
    <location>
        <begin position="465"/>
        <end position="488"/>
    </location>
</feature>
<dbReference type="PRINTS" id="PR00072">
    <property type="entry name" value="MALOXRDTASE"/>
</dbReference>
<dbReference type="InterPro" id="IPR037062">
    <property type="entry name" value="Malic_N_dom_sf"/>
</dbReference>
<dbReference type="PANTHER" id="PTHR43237:SF4">
    <property type="entry name" value="NADP-DEPENDENT MALIC ENZYME"/>
    <property type="match status" value="1"/>
</dbReference>
<dbReference type="InterPro" id="IPR001891">
    <property type="entry name" value="Malic_OxRdtase"/>
</dbReference>